<dbReference type="RefSeq" id="WP_224124912.1">
    <property type="nucleotide sequence ID" value="NZ_JAIQZJ010000015.1"/>
</dbReference>
<protein>
    <recommendedName>
        <fullName evidence="5">DUF4229 domain-containing protein</fullName>
    </recommendedName>
</protein>
<dbReference type="EMBL" id="JAIQZJ010000015">
    <property type="protein sequence ID" value="MBZ5740550.1"/>
    <property type="molecule type" value="Genomic_DNA"/>
</dbReference>
<keyword evidence="2" id="KW-1133">Transmembrane helix</keyword>
<proteinExistence type="predicted"/>
<sequence length="82" mass="8494">MTLQATSPRPQSMSAGAAILRVIVTLLMFLVVFIAFLIAPLIALGVGYLVYLAWRSRGGRPSSGGTGPRQQQSVSGFGAGAS</sequence>
<feature type="transmembrane region" description="Helical" evidence="2">
    <location>
        <begin position="18"/>
        <end position="51"/>
    </location>
</feature>
<feature type="region of interest" description="Disordered" evidence="1">
    <location>
        <begin position="59"/>
        <end position="82"/>
    </location>
</feature>
<evidence type="ECO:0000256" key="2">
    <source>
        <dbReference type="SAM" id="Phobius"/>
    </source>
</evidence>
<dbReference type="Proteomes" id="UP000780875">
    <property type="component" value="Unassembled WGS sequence"/>
</dbReference>
<evidence type="ECO:0000256" key="1">
    <source>
        <dbReference type="SAM" id="MobiDB-lite"/>
    </source>
</evidence>
<keyword evidence="2" id="KW-0472">Membrane</keyword>
<keyword evidence="4" id="KW-1185">Reference proteome</keyword>
<evidence type="ECO:0000313" key="4">
    <source>
        <dbReference type="Proteomes" id="UP000780875"/>
    </source>
</evidence>
<name>A0ABS7UIB3_9ACTN</name>
<keyword evidence="2" id="KW-0812">Transmembrane</keyword>
<evidence type="ECO:0008006" key="5">
    <source>
        <dbReference type="Google" id="ProtNLM"/>
    </source>
</evidence>
<reference evidence="3 4" key="1">
    <citation type="submission" date="2021-09" db="EMBL/GenBank/DDBJ databases">
        <title>Whole genome sequence of Nocardioides sp. GBK3QG-3.</title>
        <authorList>
            <person name="Tuo L."/>
        </authorList>
    </citation>
    <scope>NUCLEOTIDE SEQUENCE [LARGE SCALE GENOMIC DNA]</scope>
    <source>
        <strain evidence="3 4">GBK3QG-3</strain>
    </source>
</reference>
<accession>A0ABS7UIB3</accession>
<gene>
    <name evidence="3" type="ORF">K8U61_20435</name>
</gene>
<comment type="caution">
    <text evidence="3">The sequence shown here is derived from an EMBL/GenBank/DDBJ whole genome shotgun (WGS) entry which is preliminary data.</text>
</comment>
<evidence type="ECO:0000313" key="3">
    <source>
        <dbReference type="EMBL" id="MBZ5740550.1"/>
    </source>
</evidence>
<organism evidence="3 4">
    <name type="scientific">Nocardioides mangrovi</name>
    <dbReference type="NCBI Taxonomy" id="2874580"/>
    <lineage>
        <taxon>Bacteria</taxon>
        <taxon>Bacillati</taxon>
        <taxon>Actinomycetota</taxon>
        <taxon>Actinomycetes</taxon>
        <taxon>Propionibacteriales</taxon>
        <taxon>Nocardioidaceae</taxon>
        <taxon>Nocardioides</taxon>
    </lineage>
</organism>